<dbReference type="AlphaFoldDB" id="A0A075G5Z6"/>
<evidence type="ECO:0000313" key="2">
    <source>
        <dbReference type="EMBL" id="AIE97346.1"/>
    </source>
</evidence>
<feature type="transmembrane region" description="Helical" evidence="1">
    <location>
        <begin position="209"/>
        <end position="231"/>
    </location>
</feature>
<protein>
    <submittedName>
        <fullName evidence="2">Uncharacterized protein</fullName>
    </submittedName>
</protein>
<proteinExistence type="predicted"/>
<organism evidence="2">
    <name type="scientific">uncultured marine thaumarchaeote AD1000_98_C07</name>
    <dbReference type="NCBI Taxonomy" id="1455949"/>
    <lineage>
        <taxon>Archaea</taxon>
        <taxon>Nitrososphaerota</taxon>
        <taxon>environmental samples</taxon>
    </lineage>
</organism>
<reference evidence="2" key="1">
    <citation type="journal article" date="2014" name="Genome Biol. Evol.">
        <title>Pangenome evidence for extensive interdomain horizontal transfer affecting lineage core and shell genes in uncultured planktonic thaumarchaeota and euryarchaeota.</title>
        <authorList>
            <person name="Deschamps P."/>
            <person name="Zivanovic Y."/>
            <person name="Moreira D."/>
            <person name="Rodriguez-Valera F."/>
            <person name="Lopez-Garcia P."/>
        </authorList>
    </citation>
    <scope>NUCLEOTIDE SEQUENCE</scope>
</reference>
<keyword evidence="1" id="KW-1133">Transmembrane helix</keyword>
<accession>A0A075G5Z6</accession>
<sequence>MKRILLIFLGVLILFFNVNEAFGHQLIFSDGMNTEIDNSLYIPDPQISWAMYGEVENNVLFYKLDVDQKEPLYASIVIPALEGLEEFHPSLAIISERQNIGLISLQVDENNTDLPFELPEKFSAIVFDYSDNFPGRVFYEPFTQVNYWERQEIRIDHINPGTYYLAVFNTSENGKFTLAVGEIEDFRNANFFDSFVRAWFETKIFFEDYLTVFVSIVITIAIFSGIVYGIFRAVRKIIR</sequence>
<keyword evidence="1" id="KW-0812">Transmembrane</keyword>
<dbReference type="EMBL" id="KF900505">
    <property type="protein sequence ID" value="AIE97346.1"/>
    <property type="molecule type" value="Genomic_DNA"/>
</dbReference>
<name>A0A075G5Z6_9ARCH</name>
<keyword evidence="1" id="KW-0472">Membrane</keyword>
<evidence type="ECO:0000256" key="1">
    <source>
        <dbReference type="SAM" id="Phobius"/>
    </source>
</evidence>